<dbReference type="InterPro" id="IPR025348">
    <property type="entry name" value="DUF4252"/>
</dbReference>
<feature type="signal peptide" evidence="1">
    <location>
        <begin position="1"/>
        <end position="23"/>
    </location>
</feature>
<sequence length="161" mass="18092">MKKMIYFIMLVTAISLTSCVSFKKSNMDFVDAKQLGGNTEIVAVNLPTGLAKPFIIKSLKKDKESKEVITLIKGIKKVKILTLSNPDLKFVADFEKYKSDNNLEELLVINSEGDEVKINAIHNKDIINRLLLEVKSNTNEIVYVDLKGKFNLEDLSKLASQ</sequence>
<dbReference type="Proteomes" id="UP000608754">
    <property type="component" value="Unassembled WGS sequence"/>
</dbReference>
<feature type="chain" id="PRO_5035209673" evidence="1">
    <location>
        <begin position="24"/>
        <end position="161"/>
    </location>
</feature>
<reference evidence="2" key="1">
    <citation type="submission" date="2020-10" db="EMBL/GenBank/DDBJ databases">
        <authorList>
            <person name="Lu T."/>
            <person name="Wang Q."/>
            <person name="Han X."/>
        </authorList>
    </citation>
    <scope>NUCLEOTIDE SEQUENCE</scope>
    <source>
        <strain evidence="2">WQ 117</strain>
    </source>
</reference>
<dbReference type="AlphaFoldDB" id="A0A8J7KIP4"/>
<protein>
    <submittedName>
        <fullName evidence="2">DUF4252 domain-containing protein</fullName>
    </submittedName>
</protein>
<comment type="caution">
    <text evidence="2">The sequence shown here is derived from an EMBL/GenBank/DDBJ whole genome shotgun (WGS) entry which is preliminary data.</text>
</comment>
<dbReference type="PROSITE" id="PS51257">
    <property type="entry name" value="PROKAR_LIPOPROTEIN"/>
    <property type="match status" value="1"/>
</dbReference>
<evidence type="ECO:0000256" key="1">
    <source>
        <dbReference type="SAM" id="SignalP"/>
    </source>
</evidence>
<dbReference type="RefSeq" id="WP_194183708.1">
    <property type="nucleotide sequence ID" value="NZ_JADGIK010000009.1"/>
</dbReference>
<accession>A0A8J7KIP4</accession>
<evidence type="ECO:0000313" key="3">
    <source>
        <dbReference type="Proteomes" id="UP000608754"/>
    </source>
</evidence>
<proteinExistence type="predicted"/>
<keyword evidence="1" id="KW-0732">Signal</keyword>
<gene>
    <name evidence="2" type="ORF">IM532_12050</name>
</gene>
<name>A0A8J7KIP4_9FLAO</name>
<dbReference type="EMBL" id="JADGIK010000009">
    <property type="protein sequence ID" value="MBF0598161.1"/>
    <property type="molecule type" value="Genomic_DNA"/>
</dbReference>
<dbReference type="Pfam" id="PF14060">
    <property type="entry name" value="DUF4252"/>
    <property type="match status" value="1"/>
</dbReference>
<organism evidence="2 3">
    <name type="scientific">Faecalibacter rhinopitheci</name>
    <dbReference type="NCBI Taxonomy" id="2779678"/>
    <lineage>
        <taxon>Bacteria</taxon>
        <taxon>Pseudomonadati</taxon>
        <taxon>Bacteroidota</taxon>
        <taxon>Flavobacteriia</taxon>
        <taxon>Flavobacteriales</taxon>
        <taxon>Weeksellaceae</taxon>
        <taxon>Faecalibacter</taxon>
    </lineage>
</organism>
<evidence type="ECO:0000313" key="2">
    <source>
        <dbReference type="EMBL" id="MBF0598161.1"/>
    </source>
</evidence>
<keyword evidence="3" id="KW-1185">Reference proteome</keyword>